<comment type="caution">
    <text evidence="1">The sequence shown here is derived from an EMBL/GenBank/DDBJ whole genome shotgun (WGS) entry which is preliminary data.</text>
</comment>
<evidence type="ECO:0000313" key="2">
    <source>
        <dbReference type="Proteomes" id="UP001460270"/>
    </source>
</evidence>
<keyword evidence="2" id="KW-1185">Reference proteome</keyword>
<name>A0AAW0MP30_9GOBI</name>
<dbReference type="AlphaFoldDB" id="A0AAW0MP30"/>
<accession>A0AAW0MP30</accession>
<gene>
    <name evidence="1" type="ORF">WMY93_033350</name>
</gene>
<organism evidence="1 2">
    <name type="scientific">Mugilogobius chulae</name>
    <name type="common">yellowstripe goby</name>
    <dbReference type="NCBI Taxonomy" id="88201"/>
    <lineage>
        <taxon>Eukaryota</taxon>
        <taxon>Metazoa</taxon>
        <taxon>Chordata</taxon>
        <taxon>Craniata</taxon>
        <taxon>Vertebrata</taxon>
        <taxon>Euteleostomi</taxon>
        <taxon>Actinopterygii</taxon>
        <taxon>Neopterygii</taxon>
        <taxon>Teleostei</taxon>
        <taxon>Neoteleostei</taxon>
        <taxon>Acanthomorphata</taxon>
        <taxon>Gobiaria</taxon>
        <taxon>Gobiiformes</taxon>
        <taxon>Gobioidei</taxon>
        <taxon>Gobiidae</taxon>
        <taxon>Gobionellinae</taxon>
        <taxon>Mugilogobius</taxon>
    </lineage>
</organism>
<evidence type="ECO:0000313" key="1">
    <source>
        <dbReference type="EMBL" id="KAK7879983.1"/>
    </source>
</evidence>
<dbReference type="EMBL" id="JBBPFD010000163">
    <property type="protein sequence ID" value="KAK7879983.1"/>
    <property type="molecule type" value="Genomic_DNA"/>
</dbReference>
<dbReference type="Proteomes" id="UP001460270">
    <property type="component" value="Unassembled WGS sequence"/>
</dbReference>
<reference evidence="2" key="1">
    <citation type="submission" date="2024-04" db="EMBL/GenBank/DDBJ databases">
        <title>Salinicola lusitanus LLJ914,a marine bacterium isolated from the Okinawa Trough.</title>
        <authorList>
            <person name="Li J."/>
        </authorList>
    </citation>
    <scope>NUCLEOTIDE SEQUENCE [LARGE SCALE GENOMIC DNA]</scope>
</reference>
<protein>
    <submittedName>
        <fullName evidence="1">Uncharacterized protein</fullName>
    </submittedName>
</protein>
<proteinExistence type="predicted"/>
<sequence length="106" mass="11633">MLRLRPPQSTKPSPQAKIKVGLFLSPECPVLSPSSNWTGCCPRSARCPVSSPDEARLLALLLEKCSPQQAPLLRHRLTLQRAVCQSAEAERSDDTQNLQTTAVQQV</sequence>